<gene>
    <name evidence="1" type="ORF">XBFM1_1540005</name>
</gene>
<sequence length="114" mass="12734">MDSLLSRVAVVGSSQCLAINRNNFTFGTFVHRLNPVNKTWLKLGGIEAGDNTRYRVMNSQPCLKQSLLLKPIEAHFPEIFNIFPPFSPSDNSVRVRKSTSNNGIADFGRLARIL</sequence>
<evidence type="ECO:0000313" key="1">
    <source>
        <dbReference type="EMBL" id="CDH00346.1"/>
    </source>
</evidence>
<dbReference type="AlphaFoldDB" id="A0A077NRT8"/>
<protein>
    <submittedName>
        <fullName evidence="1">Uncharacterized protein</fullName>
    </submittedName>
</protein>
<name>A0A077NRT8_XENBV</name>
<dbReference type="Proteomes" id="UP000028487">
    <property type="component" value="Unassembled WGS sequence"/>
</dbReference>
<dbReference type="EMBL" id="CBSV010000062">
    <property type="protein sequence ID" value="CDH00346.1"/>
    <property type="molecule type" value="Genomic_DNA"/>
</dbReference>
<evidence type="ECO:0000313" key="2">
    <source>
        <dbReference type="Proteomes" id="UP000028487"/>
    </source>
</evidence>
<accession>A0A077NRT8</accession>
<reference evidence="1" key="1">
    <citation type="submission" date="2013-07" db="EMBL/GenBank/DDBJ databases">
        <title>Sub-species coevolution in mutualistic symbiosis.</title>
        <authorList>
            <person name="Murfin K."/>
            <person name="Klassen J."/>
            <person name="Lee M."/>
            <person name="Forst S."/>
            <person name="Stock P."/>
            <person name="Goodrich-Blair H."/>
        </authorList>
    </citation>
    <scope>NUCLEOTIDE SEQUENCE [LARGE SCALE GENOMIC DNA]</scope>
    <source>
        <strain evidence="1">Feltiae Moldova</strain>
    </source>
</reference>
<proteinExistence type="predicted"/>
<dbReference type="HOGENOM" id="CLU_2120188_0_0_6"/>
<organism evidence="1 2">
    <name type="scientific">Xenorhabdus bovienii str. feltiae Moldova</name>
    <dbReference type="NCBI Taxonomy" id="1398200"/>
    <lineage>
        <taxon>Bacteria</taxon>
        <taxon>Pseudomonadati</taxon>
        <taxon>Pseudomonadota</taxon>
        <taxon>Gammaproteobacteria</taxon>
        <taxon>Enterobacterales</taxon>
        <taxon>Morganellaceae</taxon>
        <taxon>Xenorhabdus</taxon>
    </lineage>
</organism>
<comment type="caution">
    <text evidence="1">The sequence shown here is derived from an EMBL/GenBank/DDBJ whole genome shotgun (WGS) entry which is preliminary data.</text>
</comment>